<organism evidence="2">
    <name type="scientific">uncultured Solirubrobacteraceae bacterium</name>
    <dbReference type="NCBI Taxonomy" id="1162706"/>
    <lineage>
        <taxon>Bacteria</taxon>
        <taxon>Bacillati</taxon>
        <taxon>Actinomycetota</taxon>
        <taxon>Thermoleophilia</taxon>
        <taxon>Solirubrobacterales</taxon>
        <taxon>Solirubrobacteraceae</taxon>
        <taxon>environmental samples</taxon>
    </lineage>
</organism>
<proteinExistence type="predicted"/>
<reference evidence="2" key="1">
    <citation type="submission" date="2020-02" db="EMBL/GenBank/DDBJ databases">
        <authorList>
            <person name="Meier V. D."/>
        </authorList>
    </citation>
    <scope>NUCLEOTIDE SEQUENCE</scope>
    <source>
        <strain evidence="2">AVDCRST_MAG53</strain>
    </source>
</reference>
<feature type="region of interest" description="Disordered" evidence="1">
    <location>
        <begin position="1"/>
        <end position="48"/>
    </location>
</feature>
<evidence type="ECO:0000256" key="1">
    <source>
        <dbReference type="SAM" id="MobiDB-lite"/>
    </source>
</evidence>
<dbReference type="AlphaFoldDB" id="A0A6J4SII0"/>
<gene>
    <name evidence="2" type="ORF">AVDCRST_MAG53-1622</name>
</gene>
<feature type="compositionally biased region" description="Basic residues" evidence="1">
    <location>
        <begin position="249"/>
        <end position="268"/>
    </location>
</feature>
<accession>A0A6J4SII0</accession>
<feature type="compositionally biased region" description="Low complexity" evidence="1">
    <location>
        <begin position="126"/>
        <end position="140"/>
    </location>
</feature>
<feature type="compositionally biased region" description="Basic and acidic residues" evidence="1">
    <location>
        <begin position="13"/>
        <end position="26"/>
    </location>
</feature>
<sequence length="296" mass="31626">MPESNGLEVGDYFQRRDPERASKRLVADLGASATPSSCRRPPEPRGTISIVSSDPALAHFPSGKFCANAAWTVIASQPAALDQRSRAARPHDPRHTHRQTPPAHHARPTHKDRPTLHLHLPARPGATPSPKRSPASARSLPPAALPAIRNARPVALRPVPPGPTAPAIAAPTPTAPARHGNAVTALRDTSGRAIWTVRFRLGPTGCCACASRSRSGRPAFTAFTSTRPATAPRHSRAPAAISTSPARRTAPRRRHAAAAGPGRRHRQHELRDGRTDAGGAAGPKRRRQRADHPRRP</sequence>
<feature type="region of interest" description="Disordered" evidence="1">
    <location>
        <begin position="223"/>
        <end position="296"/>
    </location>
</feature>
<dbReference type="EMBL" id="CADCVR010000048">
    <property type="protein sequence ID" value="CAA9492640.1"/>
    <property type="molecule type" value="Genomic_DNA"/>
</dbReference>
<feature type="compositionally biased region" description="Basic residues" evidence="1">
    <location>
        <begin position="94"/>
        <end position="108"/>
    </location>
</feature>
<name>A0A6J4SII0_9ACTN</name>
<feature type="compositionally biased region" description="Basic and acidic residues" evidence="1">
    <location>
        <begin position="83"/>
        <end position="93"/>
    </location>
</feature>
<feature type="region of interest" description="Disordered" evidence="1">
    <location>
        <begin position="81"/>
        <end position="140"/>
    </location>
</feature>
<protein>
    <submittedName>
        <fullName evidence="2">Uncharacterized protein</fullName>
    </submittedName>
</protein>
<evidence type="ECO:0000313" key="2">
    <source>
        <dbReference type="EMBL" id="CAA9492640.1"/>
    </source>
</evidence>